<dbReference type="InterPro" id="IPR000182">
    <property type="entry name" value="GNAT_dom"/>
</dbReference>
<dbReference type="Proteomes" id="UP001163846">
    <property type="component" value="Unassembled WGS sequence"/>
</dbReference>
<protein>
    <submittedName>
        <fullName evidence="2">GCN5-related N-acetyltransferase</fullName>
    </submittedName>
</protein>
<dbReference type="GO" id="GO:0016747">
    <property type="term" value="F:acyltransferase activity, transferring groups other than amino-acyl groups"/>
    <property type="evidence" value="ECO:0007669"/>
    <property type="project" value="InterPro"/>
</dbReference>
<keyword evidence="3" id="KW-1185">Reference proteome</keyword>
<accession>A0AA38PL95</accession>
<dbReference type="Gene3D" id="3.40.630.30">
    <property type="match status" value="1"/>
</dbReference>
<dbReference type="SUPFAM" id="SSF55729">
    <property type="entry name" value="Acyl-CoA N-acyltransferases (Nat)"/>
    <property type="match status" value="1"/>
</dbReference>
<comment type="caution">
    <text evidence="2">The sequence shown here is derived from an EMBL/GenBank/DDBJ whole genome shotgun (WGS) entry which is preliminary data.</text>
</comment>
<dbReference type="AlphaFoldDB" id="A0AA38PL95"/>
<evidence type="ECO:0000313" key="3">
    <source>
        <dbReference type="Proteomes" id="UP001163846"/>
    </source>
</evidence>
<name>A0AA38PL95_9AGAR</name>
<dbReference type="InterPro" id="IPR016181">
    <property type="entry name" value="Acyl_CoA_acyltransferase"/>
</dbReference>
<sequence length="172" mass="18966">MSVVLSLLWPDMPVEVVKLPEDEDGLHFGAFIEDPLGKDDLVAVISLFVEPLPIDKVPVHSANGSNGALLDNDPVLVPSEVFAVRFRKFACRTDAQGQGVGTALLKHAMHFARSELKAEVLWCDARVSSADWYSRRGLSQLGPKFYKGPVEYVCMRTLLTEDSHDVRCSTPV</sequence>
<proteinExistence type="predicted"/>
<evidence type="ECO:0000313" key="2">
    <source>
        <dbReference type="EMBL" id="KAJ3845018.1"/>
    </source>
</evidence>
<dbReference type="EMBL" id="MU805943">
    <property type="protein sequence ID" value="KAJ3845018.1"/>
    <property type="molecule type" value="Genomic_DNA"/>
</dbReference>
<dbReference type="Pfam" id="PF13673">
    <property type="entry name" value="Acetyltransf_10"/>
    <property type="match status" value="1"/>
</dbReference>
<evidence type="ECO:0000259" key="1">
    <source>
        <dbReference type="Pfam" id="PF13673"/>
    </source>
</evidence>
<organism evidence="2 3">
    <name type="scientific">Lentinula raphanica</name>
    <dbReference type="NCBI Taxonomy" id="153919"/>
    <lineage>
        <taxon>Eukaryota</taxon>
        <taxon>Fungi</taxon>
        <taxon>Dikarya</taxon>
        <taxon>Basidiomycota</taxon>
        <taxon>Agaricomycotina</taxon>
        <taxon>Agaricomycetes</taxon>
        <taxon>Agaricomycetidae</taxon>
        <taxon>Agaricales</taxon>
        <taxon>Marasmiineae</taxon>
        <taxon>Omphalotaceae</taxon>
        <taxon>Lentinula</taxon>
    </lineage>
</organism>
<feature type="domain" description="N-acetyltransferase" evidence="1">
    <location>
        <begin position="88"/>
        <end position="158"/>
    </location>
</feature>
<reference evidence="2" key="1">
    <citation type="submission" date="2022-08" db="EMBL/GenBank/DDBJ databases">
        <authorList>
            <consortium name="DOE Joint Genome Institute"/>
            <person name="Min B."/>
            <person name="Riley R."/>
            <person name="Sierra-Patev S."/>
            <person name="Naranjo-Ortiz M."/>
            <person name="Looney B."/>
            <person name="Konkel Z."/>
            <person name="Slot J.C."/>
            <person name="Sakamoto Y."/>
            <person name="Steenwyk J.L."/>
            <person name="Rokas A."/>
            <person name="Carro J."/>
            <person name="Camarero S."/>
            <person name="Ferreira P."/>
            <person name="Molpeceres G."/>
            <person name="Ruiz-Duenas F.J."/>
            <person name="Serrano A."/>
            <person name="Henrissat B."/>
            <person name="Drula E."/>
            <person name="Hughes K.W."/>
            <person name="Mata J.L."/>
            <person name="Ishikawa N.K."/>
            <person name="Vargas-Isla R."/>
            <person name="Ushijima S."/>
            <person name="Smith C.A."/>
            <person name="Ahrendt S."/>
            <person name="Andreopoulos W."/>
            <person name="He G."/>
            <person name="Labutti K."/>
            <person name="Lipzen A."/>
            <person name="Ng V."/>
            <person name="Sandor L."/>
            <person name="Barry K."/>
            <person name="Martinez A.T."/>
            <person name="Xiao Y."/>
            <person name="Gibbons J.G."/>
            <person name="Terashima K."/>
            <person name="Hibbett D.S."/>
            <person name="Grigoriev I.V."/>
        </authorList>
    </citation>
    <scope>NUCLEOTIDE SEQUENCE</scope>
    <source>
        <strain evidence="2">TFB9207</strain>
    </source>
</reference>
<gene>
    <name evidence="2" type="ORF">F5878DRAFT_648606</name>
</gene>
<dbReference type="CDD" id="cd04301">
    <property type="entry name" value="NAT_SF"/>
    <property type="match status" value="1"/>
</dbReference>